<dbReference type="Proteomes" id="UP000006044">
    <property type="component" value="Unassembled WGS sequence"/>
</dbReference>
<evidence type="ECO:0000313" key="1">
    <source>
        <dbReference type="EMBL" id="EJZ66210.1"/>
    </source>
</evidence>
<organism evidence="1 2">
    <name type="scientific">Barnesiella intestinihominis YIT 11860</name>
    <dbReference type="NCBI Taxonomy" id="742726"/>
    <lineage>
        <taxon>Bacteria</taxon>
        <taxon>Pseudomonadati</taxon>
        <taxon>Bacteroidota</taxon>
        <taxon>Bacteroidia</taxon>
        <taxon>Bacteroidales</taxon>
        <taxon>Barnesiellaceae</taxon>
        <taxon>Barnesiella</taxon>
    </lineage>
</organism>
<reference evidence="1 2" key="1">
    <citation type="submission" date="2012-08" db="EMBL/GenBank/DDBJ databases">
        <title>The Genome Sequence of Barnesiella intestinihominis YIT 11860.</title>
        <authorList>
            <consortium name="The Broad Institute Genome Sequencing Platform"/>
            <person name="Earl A."/>
            <person name="Ward D."/>
            <person name="Feldgarden M."/>
            <person name="Gevers D."/>
            <person name="Morotomi M."/>
            <person name="Walker B."/>
            <person name="Young S.K."/>
            <person name="Zeng Q."/>
            <person name="Gargeya S."/>
            <person name="Fitzgerald M."/>
            <person name="Haas B."/>
            <person name="Abouelleil A."/>
            <person name="Alvarado L."/>
            <person name="Arachchi H.M."/>
            <person name="Berlin A.M."/>
            <person name="Chapman S.B."/>
            <person name="Goldberg J."/>
            <person name="Griggs A."/>
            <person name="Gujja S."/>
            <person name="Hansen M."/>
            <person name="Howarth C."/>
            <person name="Imamovic A."/>
            <person name="Larimer J."/>
            <person name="McCowen C."/>
            <person name="Montmayeur A."/>
            <person name="Murphy C."/>
            <person name="Neiman D."/>
            <person name="Pearson M."/>
            <person name="Priest M."/>
            <person name="Roberts A."/>
            <person name="Saif S."/>
            <person name="Shea T."/>
            <person name="Sisk P."/>
            <person name="Sykes S."/>
            <person name="Wortman J."/>
            <person name="Nusbaum C."/>
            <person name="Birren B."/>
        </authorList>
    </citation>
    <scope>NUCLEOTIDE SEQUENCE [LARGE SCALE GENOMIC DNA]</scope>
    <source>
        <strain evidence="1 2">YIT 11860</strain>
    </source>
</reference>
<protein>
    <submittedName>
        <fullName evidence="1">Uncharacterized protein</fullName>
    </submittedName>
</protein>
<dbReference type="STRING" id="742726.HMPREF9448_00387"/>
<sequence>MLCNEKYESSKSPVKVIEWEEIICGVGMRCSEIRKVFRGERENLRYASFT</sequence>
<dbReference type="HOGENOM" id="CLU_3114960_0_0_10"/>
<accession>K0XQS4</accession>
<gene>
    <name evidence="1" type="ORF">HMPREF9448_00387</name>
</gene>
<name>K0XQS4_9BACT</name>
<dbReference type="AlphaFoldDB" id="K0XQS4"/>
<dbReference type="EMBL" id="ADLE01000001">
    <property type="protein sequence ID" value="EJZ66210.1"/>
    <property type="molecule type" value="Genomic_DNA"/>
</dbReference>
<comment type="caution">
    <text evidence="1">The sequence shown here is derived from an EMBL/GenBank/DDBJ whole genome shotgun (WGS) entry which is preliminary data.</text>
</comment>
<proteinExistence type="predicted"/>
<evidence type="ECO:0000313" key="2">
    <source>
        <dbReference type="Proteomes" id="UP000006044"/>
    </source>
</evidence>
<keyword evidence="2" id="KW-1185">Reference proteome</keyword>